<feature type="compositionally biased region" description="Low complexity" evidence="1">
    <location>
        <begin position="27"/>
        <end position="52"/>
    </location>
</feature>
<dbReference type="RefSeq" id="WP_160822114.1">
    <property type="nucleotide sequence ID" value="NZ_JBHSXE010000001.1"/>
</dbReference>
<feature type="region of interest" description="Disordered" evidence="1">
    <location>
        <begin position="27"/>
        <end position="53"/>
    </location>
</feature>
<dbReference type="Gene3D" id="1.10.260.160">
    <property type="match status" value="1"/>
</dbReference>
<feature type="signal peptide" evidence="2">
    <location>
        <begin position="1"/>
        <end position="24"/>
    </location>
</feature>
<dbReference type="PANTHER" id="PTHR34853">
    <property type="match status" value="1"/>
</dbReference>
<feature type="chain" id="PRO_5047382906" description="Alpha/beta hydrolase" evidence="2">
    <location>
        <begin position="25"/>
        <end position="418"/>
    </location>
</feature>
<keyword evidence="2" id="KW-0732">Signal</keyword>
<reference evidence="4" key="1">
    <citation type="journal article" date="2019" name="Int. J. Syst. Evol. Microbiol.">
        <title>The Global Catalogue of Microorganisms (GCM) 10K type strain sequencing project: providing services to taxonomists for standard genome sequencing and annotation.</title>
        <authorList>
            <consortium name="The Broad Institute Genomics Platform"/>
            <consortium name="The Broad Institute Genome Sequencing Center for Infectious Disease"/>
            <person name="Wu L."/>
            <person name="Ma J."/>
        </authorList>
    </citation>
    <scope>NUCLEOTIDE SEQUENCE [LARGE SCALE GENOMIC DNA]</scope>
    <source>
        <strain evidence="4">JCM 3369</strain>
    </source>
</reference>
<dbReference type="Gene3D" id="3.40.50.1820">
    <property type="entry name" value="alpha/beta hydrolase"/>
    <property type="match status" value="1"/>
</dbReference>
<dbReference type="PIRSF" id="PIRSF029171">
    <property type="entry name" value="Esterase_LipA"/>
    <property type="match status" value="1"/>
</dbReference>
<dbReference type="EMBL" id="JBHSXS010000024">
    <property type="protein sequence ID" value="MFC6884055.1"/>
    <property type="molecule type" value="Genomic_DNA"/>
</dbReference>
<proteinExistence type="predicted"/>
<organism evidence="3 4">
    <name type="scientific">Actinomadura yumaensis</name>
    <dbReference type="NCBI Taxonomy" id="111807"/>
    <lineage>
        <taxon>Bacteria</taxon>
        <taxon>Bacillati</taxon>
        <taxon>Actinomycetota</taxon>
        <taxon>Actinomycetes</taxon>
        <taxon>Streptosporangiales</taxon>
        <taxon>Thermomonosporaceae</taxon>
        <taxon>Actinomadura</taxon>
    </lineage>
</organism>
<accession>A0ABW2CT38</accession>
<gene>
    <name evidence="3" type="ORF">ACFQKB_30145</name>
</gene>
<name>A0ABW2CT38_9ACTN</name>
<comment type="caution">
    <text evidence="3">The sequence shown here is derived from an EMBL/GenBank/DDBJ whole genome shotgun (WGS) entry which is preliminary data.</text>
</comment>
<dbReference type="InterPro" id="IPR029058">
    <property type="entry name" value="AB_hydrolase_fold"/>
</dbReference>
<dbReference type="Proteomes" id="UP001596380">
    <property type="component" value="Unassembled WGS sequence"/>
</dbReference>
<evidence type="ECO:0008006" key="5">
    <source>
        <dbReference type="Google" id="ProtNLM"/>
    </source>
</evidence>
<evidence type="ECO:0000256" key="2">
    <source>
        <dbReference type="SAM" id="SignalP"/>
    </source>
</evidence>
<evidence type="ECO:0000256" key="1">
    <source>
        <dbReference type="SAM" id="MobiDB-lite"/>
    </source>
</evidence>
<evidence type="ECO:0000313" key="3">
    <source>
        <dbReference type="EMBL" id="MFC6884055.1"/>
    </source>
</evidence>
<sequence>MTPRHLRTGLAATAAASAAVSALAAPPASASAPPRAHSAPSAPSARPAARGAVVSDERIERLSRAATARRLDDLGFRGTRPRYGVDVHRVVYRTVTGRGAPTTASGLVVLPRGGPHRLRAVQYGHGTMAFRGDTGTMDPTSRDRGAAAMFAGAGFAGVAPDYLGLGLGPGRHPYMDVATETSASVDMLRAARTVVARGHRALDRRVFVTGFSQGGHAAMALGRALQGGADRNLALAALAPVSGPYELGRAQIPDSLDGTSLDPKEVNFYFGYWLTAANRTNRFYRDPSEVFRAPYDKTIPRLFDGKHQEAEIFKGLPDGPSDMLTPRAAQWMRHPSGALLRAVRAGDGVCEGWTPKAPVRLYTARRDRDVTTRNAALCRESLRARGVDAPIVDLGDLDHMASGVAAMPDVLRWFQSVR</sequence>
<protein>
    <recommendedName>
        <fullName evidence="5">Alpha/beta hydrolase</fullName>
    </recommendedName>
</protein>
<dbReference type="InterPro" id="IPR005152">
    <property type="entry name" value="Lipase_secreted"/>
</dbReference>
<dbReference type="SUPFAM" id="SSF53474">
    <property type="entry name" value="alpha/beta-Hydrolases"/>
    <property type="match status" value="1"/>
</dbReference>
<evidence type="ECO:0000313" key="4">
    <source>
        <dbReference type="Proteomes" id="UP001596380"/>
    </source>
</evidence>
<keyword evidence="4" id="KW-1185">Reference proteome</keyword>
<dbReference type="PANTHER" id="PTHR34853:SF1">
    <property type="entry name" value="LIPASE 5"/>
    <property type="match status" value="1"/>
</dbReference>